<evidence type="ECO:0000313" key="14">
    <source>
        <dbReference type="EMBL" id="RZC82559.1"/>
    </source>
</evidence>
<dbReference type="GO" id="GO:0005829">
    <property type="term" value="C:cytosol"/>
    <property type="evidence" value="ECO:0007669"/>
    <property type="project" value="TreeGrafter"/>
</dbReference>
<evidence type="ECO:0000256" key="3">
    <source>
        <dbReference type="ARBA" id="ARBA00022670"/>
    </source>
</evidence>
<dbReference type="EMBL" id="CM010725">
    <property type="protein sequence ID" value="RZC82559.1"/>
    <property type="molecule type" value="Genomic_DNA"/>
</dbReference>
<comment type="similarity">
    <text evidence="2 8">Belongs to the peptidase M16 family.</text>
</comment>
<sequence length="1039" mass="119625">MVSDKSKCLDDVVIKAPTDKRLYRIVYLPNGLQALLIHDPEIFPEGPPDPSKTLENDNAEEEEEEDDEEEEDEDDDDEEEDGEDDEEEDDEEEEELNEKRTGVPPTKKAAAAMSVGMGSFSDPSEAQGLAHFLEHMLFMGSAEFPDENEYDSYISKHGGSTNAYTETEHTCYHFEVKREFLKGALRRFSQFFVSPLVKAESMEREVLAVDSGSCEFNQVLQNDHCRLQQLQCHTSASGHAFNKFFWGNKKSLADAVEKGVNLREQILEFYREYYHGGLMKLVVIGGVGIVKTAAESLDVLQEWVEELFSDVKEGSQSSIKIESQLPIWKAGKIYRLQAVKDLHNLNLTWTLPCLRKEYLKKPEDYLAHLLGHEGKGSLLYFLKAKGYATSLSAGVGDDGMYRSSIAYIFNMSVYLTDSGLEKVFEVIGVVYQYLKLLGQAETQQWIFKELQDIGNLEFRFAEEQPQDDYAAELAENLLRYSDEHIIYGDYAYEVWDNNLIKHVLSFFTPENMRVDILSKSFDLQSKDIKCEPWFGSKYIDEDISPSLLELWRESPRIDPSLHIPFRNEFIPCDFSIRSPNPNNDVNVCLPKCVLDQPLMKFWYKLDQTFKVPRANAYFLITVKGAYSNVKSCVQTELFVNLLKDELNEILYQAGVAKLDTSLSIVGDKLELKVYGFNDKLQVLLSKILTITKSFMPNDDRFKVIKEEMERSFRNTNMKPLNHSSYLRLQVLREDYWDVDDKLSCLTDLSLGDLKAFIPELLSELHIECLCHGNLSEEEAISISEIFRRHFPVQPLPSESRHAERVICLPSGSKLVRDVRVKNKLEVNSVAELYFQIEQDIGTEATKLRALADLFDDIIEEPLFDQLRTKEQLGYTVQCSPRVTYRVLGFCFVVQSSKYNPVYLQGRIDNFIDSLQELLEELDDESFENYKSGLIAKKLEKEPSLQYETNHLWGQVVDKRYMFDMMEKEVEELKTIKKSDVIDWYKTYISSSSSQCRRLAVRVWGCNTDMKEAEAERESVMVIEDVMAYKMQADFYPSLC</sequence>
<dbReference type="Gene3D" id="3.30.830.10">
    <property type="entry name" value="Metalloenzyme, LuxS/M16 peptidase-like"/>
    <property type="match status" value="4"/>
</dbReference>
<protein>
    <recommendedName>
        <fullName evidence="16">Nardilysin-like</fullName>
    </recommendedName>
</protein>
<dbReference type="Proteomes" id="UP000316621">
    <property type="component" value="Chromosome 11"/>
</dbReference>
<dbReference type="InterPro" id="IPR011765">
    <property type="entry name" value="Pept_M16_N"/>
</dbReference>
<evidence type="ECO:0008006" key="16">
    <source>
        <dbReference type="Google" id="ProtNLM"/>
    </source>
</evidence>
<evidence type="ECO:0000256" key="6">
    <source>
        <dbReference type="ARBA" id="ARBA00022833"/>
    </source>
</evidence>
<dbReference type="PROSITE" id="PS00143">
    <property type="entry name" value="INSULINASE"/>
    <property type="match status" value="1"/>
</dbReference>
<dbReference type="OMA" id="RMECLMD"/>
<dbReference type="InterPro" id="IPR011249">
    <property type="entry name" value="Metalloenz_LuxS/M16"/>
</dbReference>
<dbReference type="InterPro" id="IPR050626">
    <property type="entry name" value="Peptidase_M16"/>
</dbReference>
<accession>A0A4Y7LEB4</accession>
<name>A0A4Y7LEB4_PAPSO</name>
<dbReference type="Pfam" id="PF22456">
    <property type="entry name" value="PqqF-like_C_4"/>
    <property type="match status" value="1"/>
</dbReference>
<evidence type="ECO:0000256" key="7">
    <source>
        <dbReference type="ARBA" id="ARBA00023049"/>
    </source>
</evidence>
<dbReference type="AlphaFoldDB" id="A0A4Y7LEB4"/>
<gene>
    <name evidence="14" type="ORF">C5167_045343</name>
</gene>
<evidence type="ECO:0000259" key="12">
    <source>
        <dbReference type="Pfam" id="PF16187"/>
    </source>
</evidence>
<evidence type="ECO:0000256" key="9">
    <source>
        <dbReference type="SAM" id="MobiDB-lite"/>
    </source>
</evidence>
<dbReference type="InterPro" id="IPR001431">
    <property type="entry name" value="Pept_M16_Zn_BS"/>
</dbReference>
<dbReference type="GO" id="GO:0046872">
    <property type="term" value="F:metal ion binding"/>
    <property type="evidence" value="ECO:0007669"/>
    <property type="project" value="UniProtKB-KW"/>
</dbReference>
<keyword evidence="15" id="KW-1185">Reference proteome</keyword>
<evidence type="ECO:0000259" key="10">
    <source>
        <dbReference type="Pfam" id="PF00675"/>
    </source>
</evidence>
<feature type="region of interest" description="Disordered" evidence="9">
    <location>
        <begin position="39"/>
        <end position="110"/>
    </location>
</feature>
<evidence type="ECO:0000256" key="2">
    <source>
        <dbReference type="ARBA" id="ARBA00007261"/>
    </source>
</evidence>
<evidence type="ECO:0000259" key="11">
    <source>
        <dbReference type="Pfam" id="PF05193"/>
    </source>
</evidence>
<dbReference type="STRING" id="3469.A0A4Y7LEB4"/>
<evidence type="ECO:0000256" key="1">
    <source>
        <dbReference type="ARBA" id="ARBA00001947"/>
    </source>
</evidence>
<keyword evidence="6" id="KW-0862">Zinc</keyword>
<feature type="domain" description="Peptidase M16 N-terminal" evidence="10">
    <location>
        <begin position="104"/>
        <end position="220"/>
    </location>
</feature>
<organism evidence="14 15">
    <name type="scientific">Papaver somniferum</name>
    <name type="common">Opium poppy</name>
    <dbReference type="NCBI Taxonomy" id="3469"/>
    <lineage>
        <taxon>Eukaryota</taxon>
        <taxon>Viridiplantae</taxon>
        <taxon>Streptophyta</taxon>
        <taxon>Embryophyta</taxon>
        <taxon>Tracheophyta</taxon>
        <taxon>Spermatophyta</taxon>
        <taxon>Magnoliopsida</taxon>
        <taxon>Ranunculales</taxon>
        <taxon>Papaveraceae</taxon>
        <taxon>Papaveroideae</taxon>
        <taxon>Papaver</taxon>
    </lineage>
</organism>
<evidence type="ECO:0000259" key="13">
    <source>
        <dbReference type="Pfam" id="PF22456"/>
    </source>
</evidence>
<dbReference type="Pfam" id="PF16187">
    <property type="entry name" value="Peptidase_M16_M"/>
    <property type="match status" value="1"/>
</dbReference>
<keyword evidence="7" id="KW-0482">Metalloprotease</keyword>
<feature type="compositionally biased region" description="Acidic residues" evidence="9">
    <location>
        <begin position="57"/>
        <end position="96"/>
    </location>
</feature>
<dbReference type="InterPro" id="IPR007863">
    <property type="entry name" value="Peptidase_M16_C"/>
</dbReference>
<dbReference type="Pfam" id="PF00675">
    <property type="entry name" value="Peptidase_M16"/>
    <property type="match status" value="1"/>
</dbReference>
<dbReference type="PANTHER" id="PTHR43690">
    <property type="entry name" value="NARDILYSIN"/>
    <property type="match status" value="1"/>
</dbReference>
<dbReference type="FunFam" id="3.30.830.10:FF:000003">
    <property type="entry name" value="Insulin-degrading enzyme"/>
    <property type="match status" value="1"/>
</dbReference>
<dbReference type="FunFam" id="3.30.830.10:FF:000030">
    <property type="entry name" value="Insulin-degrading enzyme"/>
    <property type="match status" value="1"/>
</dbReference>
<feature type="domain" description="Peptidase M16 middle/third" evidence="12">
    <location>
        <begin position="458"/>
        <end position="743"/>
    </location>
</feature>
<dbReference type="Gramene" id="RZC82559">
    <property type="protein sequence ID" value="RZC82559"/>
    <property type="gene ID" value="C5167_045343"/>
</dbReference>
<dbReference type="Pfam" id="PF05193">
    <property type="entry name" value="Peptidase_M16_C"/>
    <property type="match status" value="1"/>
</dbReference>
<dbReference type="PANTHER" id="PTHR43690:SF18">
    <property type="entry name" value="INSULIN-DEGRADING ENZYME-RELATED"/>
    <property type="match status" value="1"/>
</dbReference>
<keyword evidence="3" id="KW-0645">Protease</keyword>
<keyword evidence="4" id="KW-0479">Metal-binding</keyword>
<keyword evidence="5" id="KW-0378">Hydrolase</keyword>
<feature type="domain" description="Coenzyme PQQ synthesis protein F-like C-terminal lobe" evidence="13">
    <location>
        <begin position="854"/>
        <end position="952"/>
    </location>
</feature>
<evidence type="ECO:0000256" key="4">
    <source>
        <dbReference type="ARBA" id="ARBA00022723"/>
    </source>
</evidence>
<proteinExistence type="inferred from homology"/>
<dbReference type="InterPro" id="IPR054734">
    <property type="entry name" value="PqqF-like_C_4"/>
</dbReference>
<evidence type="ECO:0000256" key="8">
    <source>
        <dbReference type="RuleBase" id="RU004447"/>
    </source>
</evidence>
<dbReference type="GO" id="GO:0004222">
    <property type="term" value="F:metalloendopeptidase activity"/>
    <property type="evidence" value="ECO:0007669"/>
    <property type="project" value="InterPro"/>
</dbReference>
<dbReference type="GO" id="GO:0006508">
    <property type="term" value="P:proteolysis"/>
    <property type="evidence" value="ECO:0007669"/>
    <property type="project" value="UniProtKB-KW"/>
</dbReference>
<evidence type="ECO:0000256" key="5">
    <source>
        <dbReference type="ARBA" id="ARBA00022801"/>
    </source>
</evidence>
<dbReference type="InterPro" id="IPR032632">
    <property type="entry name" value="Peptidase_M16_M"/>
</dbReference>
<evidence type="ECO:0000313" key="15">
    <source>
        <dbReference type="Proteomes" id="UP000316621"/>
    </source>
</evidence>
<feature type="domain" description="Peptidase M16 C-terminal" evidence="11">
    <location>
        <begin position="263"/>
        <end position="451"/>
    </location>
</feature>
<dbReference type="FunFam" id="3.30.830.10:FF:000005">
    <property type="entry name" value="nardilysin isoform X1"/>
    <property type="match status" value="1"/>
</dbReference>
<dbReference type="SUPFAM" id="SSF63411">
    <property type="entry name" value="LuxS/MPP-like metallohydrolase"/>
    <property type="match status" value="4"/>
</dbReference>
<reference evidence="14 15" key="1">
    <citation type="journal article" date="2018" name="Science">
        <title>The opium poppy genome and morphinan production.</title>
        <authorList>
            <person name="Guo L."/>
            <person name="Winzer T."/>
            <person name="Yang X."/>
            <person name="Li Y."/>
            <person name="Ning Z."/>
            <person name="He Z."/>
            <person name="Teodor R."/>
            <person name="Lu Y."/>
            <person name="Bowser T.A."/>
            <person name="Graham I.A."/>
            <person name="Ye K."/>
        </authorList>
    </citation>
    <scope>NUCLEOTIDE SEQUENCE [LARGE SCALE GENOMIC DNA]</scope>
    <source>
        <strain evidence="15">cv. HN1</strain>
        <tissue evidence="14">Leaves</tissue>
    </source>
</reference>
<comment type="cofactor">
    <cofactor evidence="1">
        <name>Zn(2+)</name>
        <dbReference type="ChEBI" id="CHEBI:29105"/>
    </cofactor>
</comment>